<dbReference type="InterPro" id="IPR029039">
    <property type="entry name" value="Flavoprotein-like_sf"/>
</dbReference>
<evidence type="ECO:0000313" key="3">
    <source>
        <dbReference type="Proteomes" id="UP000283855"/>
    </source>
</evidence>
<dbReference type="Gene3D" id="3.40.50.360">
    <property type="match status" value="1"/>
</dbReference>
<dbReference type="Proteomes" id="UP000283855">
    <property type="component" value="Unassembled WGS sequence"/>
</dbReference>
<dbReference type="InterPro" id="IPR001226">
    <property type="entry name" value="Flavodoxin_CS"/>
</dbReference>
<dbReference type="AlphaFoldDB" id="A0A413T5B3"/>
<gene>
    <name evidence="2" type="ORF">DW921_00725</name>
</gene>
<dbReference type="EMBL" id="QSFT01000001">
    <property type="protein sequence ID" value="RHA79016.1"/>
    <property type="molecule type" value="Genomic_DNA"/>
</dbReference>
<proteinExistence type="predicted"/>
<protein>
    <recommendedName>
        <fullName evidence="4">Flavodoxin-like domain-containing protein</fullName>
    </recommendedName>
</protein>
<dbReference type="SUPFAM" id="SSF52218">
    <property type="entry name" value="Flavoproteins"/>
    <property type="match status" value="1"/>
</dbReference>
<comment type="caution">
    <text evidence="2">The sequence shown here is derived from an EMBL/GenBank/DDBJ whole genome shotgun (WGS) entry which is preliminary data.</text>
</comment>
<accession>A0A413T5B3</accession>
<reference evidence="2 3" key="1">
    <citation type="submission" date="2018-08" db="EMBL/GenBank/DDBJ databases">
        <title>A genome reference for cultivated species of the human gut microbiota.</title>
        <authorList>
            <person name="Zou Y."/>
            <person name="Xue W."/>
            <person name="Luo G."/>
        </authorList>
    </citation>
    <scope>NUCLEOTIDE SEQUENCE [LARGE SCALE GENOMIC DNA]</scope>
    <source>
        <strain evidence="2 3">AM42-38</strain>
    </source>
</reference>
<organism evidence="2 3">
    <name type="scientific">Phocaeicola coprophilus</name>
    <dbReference type="NCBI Taxonomy" id="387090"/>
    <lineage>
        <taxon>Bacteria</taxon>
        <taxon>Pseudomonadati</taxon>
        <taxon>Bacteroidota</taxon>
        <taxon>Bacteroidia</taxon>
        <taxon>Bacteroidales</taxon>
        <taxon>Bacteroidaceae</taxon>
        <taxon>Phocaeicola</taxon>
    </lineage>
</organism>
<dbReference type="GO" id="GO:0010181">
    <property type="term" value="F:FMN binding"/>
    <property type="evidence" value="ECO:0007669"/>
    <property type="project" value="InterPro"/>
</dbReference>
<comment type="cofactor">
    <cofactor evidence="1">
        <name>FMN</name>
        <dbReference type="ChEBI" id="CHEBI:58210"/>
    </cofactor>
</comment>
<name>A0A413T5B3_9BACT</name>
<dbReference type="GO" id="GO:0009055">
    <property type="term" value="F:electron transfer activity"/>
    <property type="evidence" value="ECO:0007669"/>
    <property type="project" value="InterPro"/>
</dbReference>
<sequence length="159" mass="18371">MNILFQPIFAPNQMKIKCLMKATVLYYSRRGKTAGYAREIAMYLWSKGLDVSLSSLTDYDPEKLSGTDFLFTGCWTCGWFVIGQHPHRRWKEFSRKLSGVIPADRTLLFTTYKFRTGSLFGQMKKTLHIPRSVRVPCLSSKTGFLTKENKELLDQFIHS</sequence>
<evidence type="ECO:0008006" key="4">
    <source>
        <dbReference type="Google" id="ProtNLM"/>
    </source>
</evidence>
<dbReference type="PROSITE" id="PS00201">
    <property type="entry name" value="FLAVODOXIN"/>
    <property type="match status" value="1"/>
</dbReference>
<evidence type="ECO:0000256" key="1">
    <source>
        <dbReference type="ARBA" id="ARBA00001917"/>
    </source>
</evidence>
<evidence type="ECO:0000313" key="2">
    <source>
        <dbReference type="EMBL" id="RHA79016.1"/>
    </source>
</evidence>